<proteinExistence type="predicted"/>
<dbReference type="PANTHER" id="PTHR33055">
    <property type="entry name" value="TRANSPOSASE FOR INSERTION SEQUENCE ELEMENT IS1111A"/>
    <property type="match status" value="1"/>
</dbReference>
<name>A0A840YD39_9PROT</name>
<feature type="domain" description="Transposase IS110-like N-terminal" evidence="2">
    <location>
        <begin position="8"/>
        <end position="123"/>
    </location>
</feature>
<reference evidence="3 4" key="1">
    <citation type="submission" date="2020-08" db="EMBL/GenBank/DDBJ databases">
        <title>Genomic Encyclopedia of Type Strains, Phase IV (KMG-IV): sequencing the most valuable type-strain genomes for metagenomic binning, comparative biology and taxonomic classification.</title>
        <authorList>
            <person name="Goeker M."/>
        </authorList>
    </citation>
    <scope>NUCLEOTIDE SEQUENCE [LARGE SCALE GENOMIC DNA]</scope>
    <source>
        <strain evidence="3 4">DSM 25622</strain>
    </source>
</reference>
<dbReference type="GO" id="GO:0004803">
    <property type="term" value="F:transposase activity"/>
    <property type="evidence" value="ECO:0007669"/>
    <property type="project" value="InterPro"/>
</dbReference>
<gene>
    <name evidence="3" type="ORF">FHS87_004673</name>
</gene>
<evidence type="ECO:0000313" key="3">
    <source>
        <dbReference type="EMBL" id="MBB5696599.1"/>
    </source>
</evidence>
<dbReference type="InterPro" id="IPR047650">
    <property type="entry name" value="Transpos_IS110"/>
</dbReference>
<dbReference type="GO" id="GO:0003677">
    <property type="term" value="F:DNA binding"/>
    <property type="evidence" value="ECO:0007669"/>
    <property type="project" value="InterPro"/>
</dbReference>
<dbReference type="InterPro" id="IPR002525">
    <property type="entry name" value="Transp_IS110-like_N"/>
</dbReference>
<accession>A0A840YD39</accession>
<organism evidence="3 4">
    <name type="scientific">Muricoccus pecuniae</name>
    <dbReference type="NCBI Taxonomy" id="693023"/>
    <lineage>
        <taxon>Bacteria</taxon>
        <taxon>Pseudomonadati</taxon>
        <taxon>Pseudomonadota</taxon>
        <taxon>Alphaproteobacteria</taxon>
        <taxon>Acetobacterales</taxon>
        <taxon>Roseomonadaceae</taxon>
        <taxon>Muricoccus</taxon>
    </lineage>
</organism>
<dbReference type="Proteomes" id="UP000580654">
    <property type="component" value="Unassembled WGS sequence"/>
</dbReference>
<comment type="caution">
    <text evidence="3">The sequence shown here is derived from an EMBL/GenBank/DDBJ whole genome shotgun (WGS) entry which is preliminary data.</text>
</comment>
<feature type="region of interest" description="Disordered" evidence="1">
    <location>
        <begin position="118"/>
        <end position="164"/>
    </location>
</feature>
<protein>
    <submittedName>
        <fullName evidence="3">Transposase</fullName>
    </submittedName>
</protein>
<dbReference type="AlphaFoldDB" id="A0A840YD39"/>
<dbReference type="Pfam" id="PF01548">
    <property type="entry name" value="DEDD_Tnp_IS110"/>
    <property type="match status" value="1"/>
</dbReference>
<evidence type="ECO:0000256" key="1">
    <source>
        <dbReference type="SAM" id="MobiDB-lite"/>
    </source>
</evidence>
<sequence length="164" mass="17374">MGERVIFVGLDVHKATIAVCVAEAGRDGEVRVIGEIPNEPSALDKLVARLGRGGRTLRFAHEAGPCGYGVYRHLRDRGHDCVVVAPSLIPRKPGERIKTDRRDATALARLHRAGELTPVWVPDPEHGSKHCFEQAGPGQGTGRHGGGAPQGAVNRPGFPGGSNS</sequence>
<dbReference type="EMBL" id="JACIJD010000063">
    <property type="protein sequence ID" value="MBB5696599.1"/>
    <property type="molecule type" value="Genomic_DNA"/>
</dbReference>
<dbReference type="GO" id="GO:0006313">
    <property type="term" value="P:DNA transposition"/>
    <property type="evidence" value="ECO:0007669"/>
    <property type="project" value="InterPro"/>
</dbReference>
<feature type="compositionally biased region" description="Basic and acidic residues" evidence="1">
    <location>
        <begin position="123"/>
        <end position="132"/>
    </location>
</feature>
<keyword evidence="4" id="KW-1185">Reference proteome</keyword>
<evidence type="ECO:0000313" key="4">
    <source>
        <dbReference type="Proteomes" id="UP000580654"/>
    </source>
</evidence>
<feature type="compositionally biased region" description="Gly residues" evidence="1">
    <location>
        <begin position="137"/>
        <end position="149"/>
    </location>
</feature>
<evidence type="ECO:0000259" key="2">
    <source>
        <dbReference type="Pfam" id="PF01548"/>
    </source>
</evidence>